<evidence type="ECO:0000313" key="2">
    <source>
        <dbReference type="EnsemblPlants" id="EMT14007"/>
    </source>
</evidence>
<dbReference type="InterPro" id="IPR017451">
    <property type="entry name" value="F-box-assoc_interact_dom"/>
</dbReference>
<proteinExistence type="predicted"/>
<evidence type="ECO:0000259" key="1">
    <source>
        <dbReference type="Pfam" id="PF08268"/>
    </source>
</evidence>
<organism evidence="2">
    <name type="scientific">Aegilops tauschii</name>
    <name type="common">Tausch's goatgrass</name>
    <name type="synonym">Aegilops squarrosa</name>
    <dbReference type="NCBI Taxonomy" id="37682"/>
    <lineage>
        <taxon>Eukaryota</taxon>
        <taxon>Viridiplantae</taxon>
        <taxon>Streptophyta</taxon>
        <taxon>Embryophyta</taxon>
        <taxon>Tracheophyta</taxon>
        <taxon>Spermatophyta</taxon>
        <taxon>Magnoliopsida</taxon>
        <taxon>Liliopsida</taxon>
        <taxon>Poales</taxon>
        <taxon>Poaceae</taxon>
        <taxon>BOP clade</taxon>
        <taxon>Pooideae</taxon>
        <taxon>Triticodae</taxon>
        <taxon>Triticeae</taxon>
        <taxon>Triticinae</taxon>
        <taxon>Aegilops</taxon>
    </lineage>
</organism>
<name>R7W2P6_AEGTA</name>
<reference evidence="2" key="1">
    <citation type="submission" date="2015-06" db="UniProtKB">
        <authorList>
            <consortium name="EnsemblPlants"/>
        </authorList>
    </citation>
    <scope>IDENTIFICATION</scope>
</reference>
<accession>R7W2P6</accession>
<dbReference type="InterPro" id="IPR013187">
    <property type="entry name" value="F-box-assoc_dom_typ3"/>
</dbReference>
<dbReference type="InterPro" id="IPR011047">
    <property type="entry name" value="Quinoprotein_ADH-like_sf"/>
</dbReference>
<dbReference type="PANTHER" id="PTHR31111:SF136">
    <property type="entry name" value="F-BOX ASSOCIATED DOMAIN-CONTAINING PROTEIN"/>
    <property type="match status" value="1"/>
</dbReference>
<dbReference type="NCBIfam" id="TIGR01640">
    <property type="entry name" value="F_box_assoc_1"/>
    <property type="match status" value="1"/>
</dbReference>
<dbReference type="Pfam" id="PF08268">
    <property type="entry name" value="FBA_3"/>
    <property type="match status" value="1"/>
</dbReference>
<dbReference type="AlphaFoldDB" id="R7W2P6"/>
<dbReference type="PANTHER" id="PTHR31111">
    <property type="entry name" value="BNAA05G37150D PROTEIN-RELATED"/>
    <property type="match status" value="1"/>
</dbReference>
<dbReference type="ExpressionAtlas" id="R7W2P6">
    <property type="expression patterns" value="baseline"/>
</dbReference>
<feature type="domain" description="F-box associated beta-propeller type 3" evidence="1">
    <location>
        <begin position="77"/>
        <end position="216"/>
    </location>
</feature>
<dbReference type="SUPFAM" id="SSF50998">
    <property type="entry name" value="Quinoprotein alcohol dehydrogenase-like"/>
    <property type="match status" value="1"/>
</dbReference>
<sequence>MDGNLIRTIKRASHMNWTYRLDGPICLTEDYRITAGDRKFIVNVIDLATGNVIWRTSEELNPYWISNVNVGCAVPSGTYKLVCLSNTGAEEPCMVLTLEDDPVWRQVQSPSELVPAIFKPHSAITVNGVIHFLYTSHVDKEYHHVVRFDLESEEWSPSIEVPLRSGDKLEGKTQTKCILKFNNALCIVQLSSVNVWLIWLLNDPAKGTWVNTYTIPMTSPVHSVMPLMMMDDGRKLLFYVYNYNIVSFLTAATSTLQVYDQLTGKCTLHHKFASNHLGHAFPYDLQLEHFVSPKISLMATPSDLSRPRFRQWLRRLNSIFVFEVRENVKMERAERENHFRNFVLITVESARKI</sequence>
<dbReference type="EnsemblPlants" id="EMT14007">
    <property type="protein sequence ID" value="EMT14007"/>
    <property type="gene ID" value="F775_33276"/>
</dbReference>
<protein>
    <recommendedName>
        <fullName evidence="1">F-box associated beta-propeller type 3 domain-containing protein</fullName>
    </recommendedName>
</protein>